<dbReference type="FunFam" id="1.20.1510.10:FF:000005">
    <property type="entry name" value="Putative Cation diffusion facilitator 1"/>
    <property type="match status" value="1"/>
</dbReference>
<dbReference type="InterPro" id="IPR027469">
    <property type="entry name" value="Cation_efflux_TMD_sf"/>
</dbReference>
<dbReference type="PANTHER" id="PTHR43840:SF52">
    <property type="entry name" value="CATION EFFLUX FAMILY PROTEIN"/>
    <property type="match status" value="1"/>
</dbReference>
<keyword evidence="3 6" id="KW-0812">Transmembrane</keyword>
<feature type="domain" description="Cation efflux protein transmembrane" evidence="7">
    <location>
        <begin position="77"/>
        <end position="273"/>
    </location>
</feature>
<name>F0WCI4_9STRA</name>
<evidence type="ECO:0000256" key="6">
    <source>
        <dbReference type="SAM" id="Phobius"/>
    </source>
</evidence>
<dbReference type="InterPro" id="IPR027470">
    <property type="entry name" value="Cation_efflux_CTD"/>
</dbReference>
<protein>
    <submittedName>
        <fullName evidence="9">Cation Diffusion Facilitator (CDF) Family putative</fullName>
    </submittedName>
</protein>
<feature type="transmembrane region" description="Helical" evidence="6">
    <location>
        <begin position="142"/>
        <end position="160"/>
    </location>
</feature>
<evidence type="ECO:0000256" key="4">
    <source>
        <dbReference type="ARBA" id="ARBA00022989"/>
    </source>
</evidence>
<keyword evidence="4 6" id="KW-1133">Transmembrane helix</keyword>
<gene>
    <name evidence="9" type="primary">AlNc14C59G4364</name>
    <name evidence="9" type="ORF">ALNC14_050440</name>
</gene>
<dbReference type="FunFam" id="3.30.70.1350:FF:000003">
    <property type="entry name" value="Cation diffusion facilitator 1"/>
    <property type="match status" value="1"/>
</dbReference>
<evidence type="ECO:0000256" key="1">
    <source>
        <dbReference type="ARBA" id="ARBA00004141"/>
    </source>
</evidence>
<dbReference type="PANTHER" id="PTHR43840">
    <property type="entry name" value="MITOCHONDRIAL METAL TRANSPORTER 1-RELATED"/>
    <property type="match status" value="1"/>
</dbReference>
<keyword evidence="2" id="KW-0813">Transport</keyword>
<feature type="transmembrane region" description="Helical" evidence="6">
    <location>
        <begin position="180"/>
        <end position="203"/>
    </location>
</feature>
<dbReference type="Gene3D" id="1.20.1510.10">
    <property type="entry name" value="Cation efflux protein transmembrane domain"/>
    <property type="match status" value="1"/>
</dbReference>
<evidence type="ECO:0000256" key="3">
    <source>
        <dbReference type="ARBA" id="ARBA00022692"/>
    </source>
</evidence>
<reference evidence="9" key="2">
    <citation type="submission" date="2011-02" db="EMBL/GenBank/DDBJ databases">
        <authorList>
            <person name="MacLean D."/>
        </authorList>
    </citation>
    <scope>NUCLEOTIDE SEQUENCE</scope>
</reference>
<keyword evidence="5 6" id="KW-0472">Membrane</keyword>
<dbReference type="InterPro" id="IPR058533">
    <property type="entry name" value="Cation_efflux_TM"/>
</dbReference>
<dbReference type="InterPro" id="IPR050291">
    <property type="entry name" value="CDF_Transporter"/>
</dbReference>
<dbReference type="SUPFAM" id="SSF160240">
    <property type="entry name" value="Cation efflux protein cytoplasmic domain-like"/>
    <property type="match status" value="1"/>
</dbReference>
<evidence type="ECO:0000256" key="5">
    <source>
        <dbReference type="ARBA" id="ARBA00023136"/>
    </source>
</evidence>
<dbReference type="GO" id="GO:0008324">
    <property type="term" value="F:monoatomic cation transmembrane transporter activity"/>
    <property type="evidence" value="ECO:0007669"/>
    <property type="project" value="InterPro"/>
</dbReference>
<proteinExistence type="predicted"/>
<dbReference type="SUPFAM" id="SSF161111">
    <property type="entry name" value="Cation efflux protein transmembrane domain-like"/>
    <property type="match status" value="1"/>
</dbReference>
<organism evidence="9">
    <name type="scientific">Albugo laibachii Nc14</name>
    <dbReference type="NCBI Taxonomy" id="890382"/>
    <lineage>
        <taxon>Eukaryota</taxon>
        <taxon>Sar</taxon>
        <taxon>Stramenopiles</taxon>
        <taxon>Oomycota</taxon>
        <taxon>Peronosporomycetes</taxon>
        <taxon>Albuginales</taxon>
        <taxon>Albuginaceae</taxon>
        <taxon>Albugo</taxon>
    </lineage>
</organism>
<dbReference type="InterPro" id="IPR002524">
    <property type="entry name" value="Cation_efflux"/>
</dbReference>
<feature type="domain" description="Cation efflux protein cytoplasmic" evidence="8">
    <location>
        <begin position="279"/>
        <end position="352"/>
    </location>
</feature>
<accession>F0WCI4</accession>
<dbReference type="GO" id="GO:0016020">
    <property type="term" value="C:membrane"/>
    <property type="evidence" value="ECO:0007669"/>
    <property type="project" value="UniProtKB-SubCell"/>
</dbReference>
<evidence type="ECO:0000259" key="8">
    <source>
        <dbReference type="Pfam" id="PF16916"/>
    </source>
</evidence>
<sequence length="373" mass="41450">MQYGPIDNENESVLESARLSAFCGNLPVYKDAASPLLGEHRENRRSQIAHSLIHKQNGEEIEIVPAATSRHVGSVIRASLIANIILACGKLYAAINSGSLAVLSSLVDSILDLTSQGLFWFSDKRMHTPSSKYPAGRRRLEPIVVIISATLMGMAALEVIQKAVETLIIGYEGTLPNIKMNQFTIAVLLFAISTKTILWYLCFRIGLTSPTARAIAQDHRNDVLSNSAAVITSLTAKLHTNLWYIDSVGAILISLYIAISWLATGSEQVQRLVGLQADPVFIDKLRNFTNNHHPKMQADIIRAYHFGSNYLVEVEVILPEKMSVREAHDISLDLQRKIEEFDNVERAFVHVDYLARGYDEHKDPTLRRSTSSS</sequence>
<dbReference type="Gene3D" id="3.30.70.1350">
    <property type="entry name" value="Cation efflux protein, cytoplasmic domain"/>
    <property type="match status" value="1"/>
</dbReference>
<dbReference type="NCBIfam" id="TIGR01297">
    <property type="entry name" value="CDF"/>
    <property type="match status" value="1"/>
</dbReference>
<dbReference type="Pfam" id="PF01545">
    <property type="entry name" value="Cation_efflux"/>
    <property type="match status" value="1"/>
</dbReference>
<comment type="subcellular location">
    <subcellularLocation>
        <location evidence="1">Membrane</location>
        <topology evidence="1">Multi-pass membrane protein</topology>
    </subcellularLocation>
</comment>
<feature type="transmembrane region" description="Helical" evidence="6">
    <location>
        <begin position="242"/>
        <end position="263"/>
    </location>
</feature>
<evidence type="ECO:0000256" key="2">
    <source>
        <dbReference type="ARBA" id="ARBA00022448"/>
    </source>
</evidence>
<evidence type="ECO:0000313" key="9">
    <source>
        <dbReference type="EMBL" id="CCA18901.1"/>
    </source>
</evidence>
<dbReference type="InterPro" id="IPR036837">
    <property type="entry name" value="Cation_efflux_CTD_sf"/>
</dbReference>
<reference evidence="9" key="1">
    <citation type="journal article" date="2011" name="PLoS Biol.">
        <title>Gene gain and loss during evolution of obligate parasitism in the white rust pathogen of Arabidopsis thaliana.</title>
        <authorList>
            <person name="Kemen E."/>
            <person name="Gardiner A."/>
            <person name="Schultz-Larsen T."/>
            <person name="Kemen A.C."/>
            <person name="Balmuth A.L."/>
            <person name="Robert-Seilaniantz A."/>
            <person name="Bailey K."/>
            <person name="Holub E."/>
            <person name="Studholme D.J."/>
            <person name="Maclean D."/>
            <person name="Jones J.D."/>
        </authorList>
    </citation>
    <scope>NUCLEOTIDE SEQUENCE</scope>
</reference>
<dbReference type="Pfam" id="PF16916">
    <property type="entry name" value="ZT_dimer"/>
    <property type="match status" value="1"/>
</dbReference>
<dbReference type="HOGENOM" id="CLU_013430_2_1_1"/>
<evidence type="ECO:0000259" key="7">
    <source>
        <dbReference type="Pfam" id="PF01545"/>
    </source>
</evidence>
<dbReference type="AlphaFoldDB" id="F0WCI4"/>
<dbReference type="EMBL" id="FR824104">
    <property type="protein sequence ID" value="CCA18901.1"/>
    <property type="molecule type" value="Genomic_DNA"/>
</dbReference>